<evidence type="ECO:0000313" key="2">
    <source>
        <dbReference type="EMBL" id="KIO09149.1"/>
    </source>
</evidence>
<dbReference type="EMBL" id="KN831955">
    <property type="protein sequence ID" value="KIO09149.1"/>
    <property type="molecule type" value="Genomic_DNA"/>
</dbReference>
<feature type="region of interest" description="Disordered" evidence="1">
    <location>
        <begin position="226"/>
        <end position="249"/>
    </location>
</feature>
<accession>A0A0C3PLH1</accession>
<protein>
    <submittedName>
        <fullName evidence="2">Uncharacterized protein</fullName>
    </submittedName>
</protein>
<gene>
    <name evidence="2" type="ORF">M404DRAFT_22342</name>
</gene>
<reference evidence="3" key="2">
    <citation type="submission" date="2015-01" db="EMBL/GenBank/DDBJ databases">
        <title>Evolutionary Origins and Diversification of the Mycorrhizal Mutualists.</title>
        <authorList>
            <consortium name="DOE Joint Genome Institute"/>
            <consortium name="Mycorrhizal Genomics Consortium"/>
            <person name="Kohler A."/>
            <person name="Kuo A."/>
            <person name="Nagy L.G."/>
            <person name="Floudas D."/>
            <person name="Copeland A."/>
            <person name="Barry K.W."/>
            <person name="Cichocki N."/>
            <person name="Veneault-Fourrey C."/>
            <person name="LaButti K."/>
            <person name="Lindquist E.A."/>
            <person name="Lipzen A."/>
            <person name="Lundell T."/>
            <person name="Morin E."/>
            <person name="Murat C."/>
            <person name="Riley R."/>
            <person name="Ohm R."/>
            <person name="Sun H."/>
            <person name="Tunlid A."/>
            <person name="Henrissat B."/>
            <person name="Grigoriev I.V."/>
            <person name="Hibbett D.S."/>
            <person name="Martin F."/>
        </authorList>
    </citation>
    <scope>NUCLEOTIDE SEQUENCE [LARGE SCALE GENOMIC DNA]</scope>
    <source>
        <strain evidence="3">Marx 270</strain>
    </source>
</reference>
<dbReference type="STRING" id="870435.A0A0C3PLH1"/>
<keyword evidence="3" id="KW-1185">Reference proteome</keyword>
<evidence type="ECO:0000256" key="1">
    <source>
        <dbReference type="SAM" id="MobiDB-lite"/>
    </source>
</evidence>
<dbReference type="AlphaFoldDB" id="A0A0C3PLH1"/>
<evidence type="ECO:0000313" key="3">
    <source>
        <dbReference type="Proteomes" id="UP000054217"/>
    </source>
</evidence>
<dbReference type="Proteomes" id="UP000054217">
    <property type="component" value="Unassembled WGS sequence"/>
</dbReference>
<dbReference type="HOGENOM" id="CLU_057170_0_0_1"/>
<feature type="region of interest" description="Disordered" evidence="1">
    <location>
        <begin position="184"/>
        <end position="213"/>
    </location>
</feature>
<proteinExistence type="predicted"/>
<feature type="compositionally biased region" description="Polar residues" evidence="1">
    <location>
        <begin position="184"/>
        <end position="211"/>
    </location>
</feature>
<reference evidence="2 3" key="1">
    <citation type="submission" date="2014-04" db="EMBL/GenBank/DDBJ databases">
        <authorList>
            <consortium name="DOE Joint Genome Institute"/>
            <person name="Kuo A."/>
            <person name="Kohler A."/>
            <person name="Costa M.D."/>
            <person name="Nagy L.G."/>
            <person name="Floudas D."/>
            <person name="Copeland A."/>
            <person name="Barry K.W."/>
            <person name="Cichocki N."/>
            <person name="Veneault-Fourrey C."/>
            <person name="LaButti K."/>
            <person name="Lindquist E.A."/>
            <person name="Lipzen A."/>
            <person name="Lundell T."/>
            <person name="Morin E."/>
            <person name="Murat C."/>
            <person name="Sun H."/>
            <person name="Tunlid A."/>
            <person name="Henrissat B."/>
            <person name="Grigoriev I.V."/>
            <person name="Hibbett D.S."/>
            <person name="Martin F."/>
            <person name="Nordberg H.P."/>
            <person name="Cantor M.N."/>
            <person name="Hua S.X."/>
        </authorList>
    </citation>
    <scope>NUCLEOTIDE SEQUENCE [LARGE SCALE GENOMIC DNA]</scope>
    <source>
        <strain evidence="2 3">Marx 270</strain>
    </source>
</reference>
<name>A0A0C3PLH1_PISTI</name>
<sequence length="287" mass="31946">MSSPFNPKAINKEIRRCFWAIEPEWVGSIQFGGVTRGVDYDYQTTPDETTSPLAHRSAEPVRTLGGAQGRIDDASDVPSKAVMQLVHELGSTPQGCAPDPPAATGVDSLAHAESDEFVKPRSPARSNVSLVPTSVLLDQNRWPAWMRDEPEANTKNEDNLSPKMVWSELVENDEELRKTVPQWFGNSVVPNDNNQPSSMKRSQPTSDTSAPRLTAEVKGKWRALARSEASEECPVNDNSQHHISEREEQDENMKYLVLKLKEAGLIEQLDSAEALIRKQQTIIESFK</sequence>
<dbReference type="InParanoid" id="A0A0C3PLH1"/>
<organism evidence="2 3">
    <name type="scientific">Pisolithus tinctorius Marx 270</name>
    <dbReference type="NCBI Taxonomy" id="870435"/>
    <lineage>
        <taxon>Eukaryota</taxon>
        <taxon>Fungi</taxon>
        <taxon>Dikarya</taxon>
        <taxon>Basidiomycota</taxon>
        <taxon>Agaricomycotina</taxon>
        <taxon>Agaricomycetes</taxon>
        <taxon>Agaricomycetidae</taxon>
        <taxon>Boletales</taxon>
        <taxon>Sclerodermatineae</taxon>
        <taxon>Pisolithaceae</taxon>
        <taxon>Pisolithus</taxon>
    </lineage>
</organism>
<dbReference type="OrthoDB" id="2676895at2759"/>